<dbReference type="PANTHER" id="PTHR43881:SF1">
    <property type="entry name" value="GAMMA-GLUTAMYLTRANSPEPTIDASE (AFU_ORTHOLOGUE AFUA_4G13580)"/>
    <property type="match status" value="1"/>
</dbReference>
<reference evidence="1 2" key="1">
    <citation type="submission" date="2019-04" db="EMBL/GenBank/DDBJ databases">
        <title>Mesorhizobium composti sp. nov., isolated from compost.</title>
        <authorList>
            <person name="Lin S.-Y."/>
            <person name="Hameed A."/>
            <person name="Hsieh Y.-T."/>
            <person name="Young C.-C."/>
        </authorList>
    </citation>
    <scope>NUCLEOTIDE SEQUENCE [LARGE SCALE GENOMIC DNA]</scope>
    <source>
        <strain evidence="1 2">CC-YTH430</strain>
    </source>
</reference>
<dbReference type="InterPro" id="IPR052896">
    <property type="entry name" value="GGT-like_enzyme"/>
</dbReference>
<dbReference type="Gene3D" id="3.60.20.40">
    <property type="match status" value="1"/>
</dbReference>
<dbReference type="Pfam" id="PF01019">
    <property type="entry name" value="G_glu_transpept"/>
    <property type="match status" value="1"/>
</dbReference>
<dbReference type="Gene3D" id="1.10.246.230">
    <property type="match status" value="1"/>
</dbReference>
<keyword evidence="2" id="KW-1185">Reference proteome</keyword>
<name>A0ABY2Q2X1_9HYPH</name>
<comment type="caution">
    <text evidence="1">The sequence shown here is derived from an EMBL/GenBank/DDBJ whole genome shotgun (WGS) entry which is preliminary data.</text>
</comment>
<protein>
    <submittedName>
        <fullName evidence="1">Gamma-glutamyltransferase family protein</fullName>
    </submittedName>
</protein>
<evidence type="ECO:0000313" key="2">
    <source>
        <dbReference type="Proteomes" id="UP000306441"/>
    </source>
</evidence>
<evidence type="ECO:0000313" key="1">
    <source>
        <dbReference type="EMBL" id="THF55337.1"/>
    </source>
</evidence>
<sequence length="526" mass="55508">MARDFLKGRSAAYGTNAMIATSHPDASLTGIEVLRRGGNAIDAAIAASAMLCVVEPAMTGIGGDCFAIVARPGEEPIAINGSGYSAAGASLEAAGRHSLTAITDNDPLAVTIPGAVDAWCRLHERFGKLGLDALMEPAANRAQDGYAVAPRVAHDWAQHAGRLARNAATSARFLPGGKPPRCGDTHRQPELADTLREIGRRGRAGFYDGAVADDIIATLTALGGPQNQDDLAAQAADFVTPLSGRFAGYDLLECPPNGQGATALLILAALEDWAPWKDAKDPKLRAHLYIQATKQAYHLRNLGITDPEAMRINIGEFLSEGSIKAVRDYCQAPAPQALAQIAPWETDTICLSVVDKDGLAVSFINSLFVPFGSTILAPKSGVMLQCRGTSFNLDSTHVNCLAPRKRPMHTIIPGMLMQNKKVVMPFGVMGGQYQSAGHAALLIGLLEEGLDLQAAIDAPRMFGYGDLVQVEANVPPEVVSYLTEAGHKVETVATPLGGAQAVWIDHQRGVLIGGSDQRKDGLALGY</sequence>
<dbReference type="RefSeq" id="WP_136359761.1">
    <property type="nucleotide sequence ID" value="NZ_SSNY01000012.1"/>
</dbReference>
<dbReference type="PANTHER" id="PTHR43881">
    <property type="entry name" value="GAMMA-GLUTAMYLTRANSPEPTIDASE (AFU_ORTHOLOGUE AFUA_4G13580)"/>
    <property type="match status" value="1"/>
</dbReference>
<dbReference type="PRINTS" id="PR01210">
    <property type="entry name" value="GGTRANSPTASE"/>
</dbReference>
<dbReference type="Proteomes" id="UP000306441">
    <property type="component" value="Unassembled WGS sequence"/>
</dbReference>
<dbReference type="SUPFAM" id="SSF56235">
    <property type="entry name" value="N-terminal nucleophile aminohydrolases (Ntn hydrolases)"/>
    <property type="match status" value="1"/>
</dbReference>
<dbReference type="InterPro" id="IPR043137">
    <property type="entry name" value="GGT_ssub_C"/>
</dbReference>
<organism evidence="1 2">
    <name type="scientific">Ollibium composti</name>
    <dbReference type="NCBI Taxonomy" id="2675109"/>
    <lineage>
        <taxon>Bacteria</taxon>
        <taxon>Pseudomonadati</taxon>
        <taxon>Pseudomonadota</taxon>
        <taxon>Alphaproteobacteria</taxon>
        <taxon>Hyphomicrobiales</taxon>
        <taxon>Phyllobacteriaceae</taxon>
        <taxon>Ollibium</taxon>
    </lineage>
</organism>
<dbReference type="InterPro" id="IPR029055">
    <property type="entry name" value="Ntn_hydrolases_N"/>
</dbReference>
<accession>A0ABY2Q2X1</accession>
<proteinExistence type="predicted"/>
<dbReference type="EMBL" id="SSNY01000012">
    <property type="protein sequence ID" value="THF55337.1"/>
    <property type="molecule type" value="Genomic_DNA"/>
</dbReference>
<gene>
    <name evidence="1" type="ORF">E6C48_19050</name>
</gene>